<gene>
    <name evidence="2" type="ORF">JQS30_09280</name>
</gene>
<feature type="transmembrane region" description="Helical" evidence="1">
    <location>
        <begin position="84"/>
        <end position="104"/>
    </location>
</feature>
<evidence type="ECO:0000313" key="2">
    <source>
        <dbReference type="EMBL" id="QSB04015.1"/>
    </source>
</evidence>
<keyword evidence="1" id="KW-1133">Transmembrane helix</keyword>
<reference evidence="2" key="1">
    <citation type="submission" date="2021-02" db="EMBL/GenBank/DDBJ databases">
        <title>Natronoglycomyces albus gen. nov., sp. nov, a haloalkaliphilic actinobacterium from a soda solonchak soil.</title>
        <authorList>
            <person name="Sorokin D.Y."/>
            <person name="Khijniak T.V."/>
            <person name="Zakharycheva A.P."/>
            <person name="Boueva O.V."/>
            <person name="Ariskina E.V."/>
            <person name="Hahnke R.L."/>
            <person name="Bunk B."/>
            <person name="Sproer C."/>
            <person name="Schumann P."/>
            <person name="Evtushenko L.I."/>
            <person name="Kublanov I.V."/>
        </authorList>
    </citation>
    <scope>NUCLEOTIDE SEQUENCE</scope>
    <source>
        <strain evidence="2">DSM 106290</strain>
    </source>
</reference>
<evidence type="ECO:0000313" key="3">
    <source>
        <dbReference type="Proteomes" id="UP000662939"/>
    </source>
</evidence>
<keyword evidence="1" id="KW-0472">Membrane</keyword>
<feature type="transmembrane region" description="Helical" evidence="1">
    <location>
        <begin position="23"/>
        <end position="45"/>
    </location>
</feature>
<sequence>MATNAKARAARSMPSPARSARGALWLQSGISVLSGALVWLLHVAGTDMVPNAAVDHAYRAAASLAGYGLVLLGLTLLMGTQWRLLWLLLLTLQFATVAGLFWLIFTGGVYWAMGVALTIVPIVIIGTLTERSSRRWFNR</sequence>
<keyword evidence="1" id="KW-0812">Transmembrane</keyword>
<dbReference type="AlphaFoldDB" id="A0A895XM19"/>
<dbReference type="Proteomes" id="UP000662939">
    <property type="component" value="Chromosome"/>
</dbReference>
<evidence type="ECO:0000256" key="1">
    <source>
        <dbReference type="SAM" id="Phobius"/>
    </source>
</evidence>
<keyword evidence="3" id="KW-1185">Reference proteome</keyword>
<proteinExistence type="predicted"/>
<name>A0A895XM19_9ACTN</name>
<dbReference type="EMBL" id="CP070496">
    <property type="protein sequence ID" value="QSB04015.1"/>
    <property type="molecule type" value="Genomic_DNA"/>
</dbReference>
<feature type="transmembrane region" description="Helical" evidence="1">
    <location>
        <begin position="110"/>
        <end position="129"/>
    </location>
</feature>
<feature type="transmembrane region" description="Helical" evidence="1">
    <location>
        <begin position="57"/>
        <end position="77"/>
    </location>
</feature>
<protein>
    <submittedName>
        <fullName evidence="2">Uncharacterized protein</fullName>
    </submittedName>
</protein>
<organism evidence="2 3">
    <name type="scientific">Natronoglycomyces albus</name>
    <dbReference type="NCBI Taxonomy" id="2811108"/>
    <lineage>
        <taxon>Bacteria</taxon>
        <taxon>Bacillati</taxon>
        <taxon>Actinomycetota</taxon>
        <taxon>Actinomycetes</taxon>
        <taxon>Glycomycetales</taxon>
        <taxon>Glycomycetaceae</taxon>
        <taxon>Natronoglycomyces</taxon>
    </lineage>
</organism>
<dbReference type="KEGG" id="nav:JQS30_09280"/>
<dbReference type="RefSeq" id="WP_213170013.1">
    <property type="nucleotide sequence ID" value="NZ_CP070496.1"/>
</dbReference>
<accession>A0A895XM19</accession>